<dbReference type="EMBL" id="BMXG01000001">
    <property type="protein sequence ID" value="GHB91290.1"/>
    <property type="molecule type" value="Genomic_DNA"/>
</dbReference>
<gene>
    <name evidence="1" type="ORF">GCM10007047_02930</name>
</gene>
<protein>
    <submittedName>
        <fullName evidence="1">Uncharacterized protein</fullName>
    </submittedName>
</protein>
<comment type="caution">
    <text evidence="1">The sequence shown here is derived from an EMBL/GenBank/DDBJ whole genome shotgun (WGS) entry which is preliminary data.</text>
</comment>
<dbReference type="Proteomes" id="UP000642829">
    <property type="component" value="Unassembled WGS sequence"/>
</dbReference>
<sequence length="60" mass="7129">MYSLWGARYPLWQTDQIIRAIQRSQPPDQADNAYTKNMAQAHSILNSQRRRKNDRQLTLL</sequence>
<evidence type="ECO:0000313" key="1">
    <source>
        <dbReference type="EMBL" id="GHB91290.1"/>
    </source>
</evidence>
<dbReference type="AlphaFoldDB" id="A0A8J3GC25"/>
<keyword evidence="2" id="KW-1185">Reference proteome</keyword>
<reference evidence="1" key="1">
    <citation type="journal article" date="2014" name="Int. J. Syst. Evol. Microbiol.">
        <title>Complete genome sequence of Corynebacterium casei LMG S-19264T (=DSM 44701T), isolated from a smear-ripened cheese.</title>
        <authorList>
            <consortium name="US DOE Joint Genome Institute (JGI-PGF)"/>
            <person name="Walter F."/>
            <person name="Albersmeier A."/>
            <person name="Kalinowski J."/>
            <person name="Ruckert C."/>
        </authorList>
    </citation>
    <scope>NUCLEOTIDE SEQUENCE</scope>
    <source>
        <strain evidence="1">KCTC 12870</strain>
    </source>
</reference>
<name>A0A8J3GC25_9BACT</name>
<organism evidence="1 2">
    <name type="scientific">Cerasicoccus arenae</name>
    <dbReference type="NCBI Taxonomy" id="424488"/>
    <lineage>
        <taxon>Bacteria</taxon>
        <taxon>Pseudomonadati</taxon>
        <taxon>Verrucomicrobiota</taxon>
        <taxon>Opitutia</taxon>
        <taxon>Puniceicoccales</taxon>
        <taxon>Cerasicoccaceae</taxon>
        <taxon>Cerasicoccus</taxon>
    </lineage>
</organism>
<proteinExistence type="predicted"/>
<reference evidence="1" key="2">
    <citation type="submission" date="2020-09" db="EMBL/GenBank/DDBJ databases">
        <authorList>
            <person name="Sun Q."/>
            <person name="Kim S."/>
        </authorList>
    </citation>
    <scope>NUCLEOTIDE SEQUENCE</scope>
    <source>
        <strain evidence="1">KCTC 12870</strain>
    </source>
</reference>
<evidence type="ECO:0000313" key="2">
    <source>
        <dbReference type="Proteomes" id="UP000642829"/>
    </source>
</evidence>
<accession>A0A8J3GC25</accession>